<comment type="caution">
    <text evidence="1">The sequence shown here is derived from an EMBL/GenBank/DDBJ whole genome shotgun (WGS) entry which is preliminary data.</text>
</comment>
<dbReference type="Proteomes" id="UP000030014">
    <property type="component" value="Unassembled WGS sequence"/>
</dbReference>
<dbReference type="RefSeq" id="WP_039259300.1">
    <property type="nucleotide sequence ID" value="NZ_JDRY01000024.1"/>
</dbReference>
<organism evidence="1 2">
    <name type="scientific">Clostridium botulinum C/D str. DC5</name>
    <dbReference type="NCBI Taxonomy" id="1443128"/>
    <lineage>
        <taxon>Bacteria</taxon>
        <taxon>Bacillati</taxon>
        <taxon>Bacillota</taxon>
        <taxon>Clostridia</taxon>
        <taxon>Eubacteriales</taxon>
        <taxon>Clostridiaceae</taxon>
        <taxon>Clostridium</taxon>
    </lineage>
</organism>
<gene>
    <name evidence="1" type="ORF">Z955_04775</name>
</gene>
<name>A0A0A0IGP7_CLOBO</name>
<evidence type="ECO:0000313" key="2">
    <source>
        <dbReference type="Proteomes" id="UP000030014"/>
    </source>
</evidence>
<evidence type="ECO:0000313" key="1">
    <source>
        <dbReference type="EMBL" id="KGN00158.1"/>
    </source>
</evidence>
<protein>
    <recommendedName>
        <fullName evidence="3">Peptidase S1 domain-containing protein</fullName>
    </recommendedName>
</protein>
<evidence type="ECO:0008006" key="3">
    <source>
        <dbReference type="Google" id="ProtNLM"/>
    </source>
</evidence>
<dbReference type="SUPFAM" id="SSF50494">
    <property type="entry name" value="Trypsin-like serine proteases"/>
    <property type="match status" value="1"/>
</dbReference>
<dbReference type="Gene3D" id="2.40.10.10">
    <property type="entry name" value="Trypsin-like serine proteases"/>
    <property type="match status" value="1"/>
</dbReference>
<proteinExistence type="predicted"/>
<dbReference type="EMBL" id="JDRY01000024">
    <property type="protein sequence ID" value="KGN00158.1"/>
    <property type="molecule type" value="Genomic_DNA"/>
</dbReference>
<accession>A0A0A0IGP7</accession>
<dbReference type="InterPro" id="IPR009003">
    <property type="entry name" value="Peptidase_S1_PA"/>
</dbReference>
<dbReference type="InterPro" id="IPR043504">
    <property type="entry name" value="Peptidase_S1_PA_chymotrypsin"/>
</dbReference>
<dbReference type="AlphaFoldDB" id="A0A0A0IGP7"/>
<sequence>MINTCFKSSINEKIRYICNNNYNYFFNKKNIVGIGLGYKTIRNFTTPEKCIIVFVTKKLPQNNIHWKDLIPALYNGVKTDVVESGVFEATSFTKKIRPTQGGYSISVGSKNPTGTLCCLVKDTSNLYILSCNHVIALQNTAPISAPITQPGYKDSGNPSTDTVAYLSKYIPIQYYSPIHPVANDVDCAIAKVTDLSLVSKNIATIGPLLGLTTPSLDLSVRKIGRTTGITYGHISAIYVTIKYKFYGKEIIFRNQIYASTASDKGDSGSIVEDLQNKAVAMLIAGNRKGASLCTPMYSILNLLKVSLVM</sequence>
<reference evidence="1 2" key="1">
    <citation type="submission" date="2014-01" db="EMBL/GenBank/DDBJ databases">
        <title>Plasmidome dynamics in the species complex Clostridium novyi sensu lato converts strains of independent lineages into distinctly different pathogens.</title>
        <authorList>
            <person name="Skarin H."/>
            <person name="Segerman B."/>
        </authorList>
    </citation>
    <scope>NUCLEOTIDE SEQUENCE [LARGE SCALE GENOMIC DNA]</scope>
    <source>
        <strain evidence="1 2">DC5</strain>
    </source>
</reference>